<reference evidence="2 3" key="1">
    <citation type="submission" date="2017-11" db="EMBL/GenBank/DDBJ databases">
        <title>Evolution of Phototrophy in the Chloroflexi Phylum Driven by Horizontal Gene Transfer.</title>
        <authorList>
            <person name="Ward L.M."/>
            <person name="Hemp J."/>
            <person name="Shih P.M."/>
            <person name="Mcglynn S.E."/>
            <person name="Fischer W."/>
        </authorList>
    </citation>
    <scope>NUCLEOTIDE SEQUENCE [LARGE SCALE GENOMIC DNA]</scope>
    <source>
        <strain evidence="2">JP3_7</strain>
    </source>
</reference>
<dbReference type="NCBIfam" id="NF041518">
    <property type="entry name" value="choice_anch_Q"/>
    <property type="match status" value="1"/>
</dbReference>
<proteinExistence type="predicted"/>
<name>A0A2M8QEA2_9CHLR</name>
<accession>A0A2M8QEA2</accession>
<gene>
    <name evidence="2" type="ORF">CUN48_05445</name>
</gene>
<dbReference type="InterPro" id="IPR011050">
    <property type="entry name" value="Pectin_lyase_fold/virulence"/>
</dbReference>
<organism evidence="2 3">
    <name type="scientific">Candidatus Thermofonsia Clade 3 bacterium</name>
    <dbReference type="NCBI Taxonomy" id="2364212"/>
    <lineage>
        <taxon>Bacteria</taxon>
        <taxon>Bacillati</taxon>
        <taxon>Chloroflexota</taxon>
        <taxon>Candidatus Thermofontia</taxon>
        <taxon>Candidatus Thermofonsia Clade 3</taxon>
    </lineage>
</organism>
<dbReference type="EMBL" id="PGTN01000025">
    <property type="protein sequence ID" value="PJF48082.1"/>
    <property type="molecule type" value="Genomic_DNA"/>
</dbReference>
<comment type="caution">
    <text evidence="2">The sequence shown here is derived from an EMBL/GenBank/DDBJ whole genome shotgun (WGS) entry which is preliminary data.</text>
</comment>
<evidence type="ECO:0000313" key="2">
    <source>
        <dbReference type="EMBL" id="PJF48082.1"/>
    </source>
</evidence>
<protein>
    <recommendedName>
        <fullName evidence="4">Right handed beta helix domain-containing protein</fullName>
    </recommendedName>
</protein>
<evidence type="ECO:0000256" key="1">
    <source>
        <dbReference type="SAM" id="SignalP"/>
    </source>
</evidence>
<feature type="chain" id="PRO_5014850947" description="Right handed beta helix domain-containing protein" evidence="1">
    <location>
        <begin position="21"/>
        <end position="689"/>
    </location>
</feature>
<feature type="signal peptide" evidence="1">
    <location>
        <begin position="1"/>
        <end position="20"/>
    </location>
</feature>
<evidence type="ECO:0008006" key="4">
    <source>
        <dbReference type="Google" id="ProtNLM"/>
    </source>
</evidence>
<evidence type="ECO:0000313" key="3">
    <source>
        <dbReference type="Proteomes" id="UP000230790"/>
    </source>
</evidence>
<dbReference type="InterPro" id="IPR059226">
    <property type="entry name" value="Choice_anch_Q_dom"/>
</dbReference>
<dbReference type="SUPFAM" id="SSF51126">
    <property type="entry name" value="Pectin lyase-like"/>
    <property type="match status" value="2"/>
</dbReference>
<dbReference type="AlphaFoldDB" id="A0A2M8QEA2"/>
<keyword evidence="1" id="KW-0732">Signal</keyword>
<sequence>MIAGLVLGGALAGGARPAQAATITVTTQNDYFVSGPIGCSLRRAINAANNNSDYNGCTGVGPYGDDVIVFDPSIAVITLTLNSGGGDNDSNAYRDLDIGGPSSGALTISGPANGVTITIGANIGDRVMDVLPTSSANVTLTRLTIMGGVMPATTYETGSSGDVCYQSGGGVRHRGTGRLTLDTVTIRDNRARAGGGVCHQGSALHVIASIVTGNTTQGGDGGGILSAGPTVVSQTRVLYNTAVISEANARGGGGIYHGPSTGAGSLDVFGGSVSFNIARRITTTAEAHGGGIATRAATTLTQVSIIGNGLESLSPIALGGGVYSSQMVWVNQSSIVGNVITANLGLGGGLHTSNLLGEINGGVILSNTARLGGGWYNTAANALLIGSEVRFNRALEIGGGILNTASVGSMGIVNAIVCDNRVEGMSPAVGGGLANVGNSGQSLYVQDSIVCNNRASSGGGAINSGNGMLMVQGSHVYGNAAVAGNGGGVAQNGTGGLRLESSALTTNTASASGGALSVVNAGFSALNVTFSGNQGTNGTIHVQNGPGYLTYTTIVSNSGAGLWLASGSTVTARATLLAGNTAANCSISGGTLVSANDNLSSDASCAALSAPNDLTNTNPLLHPLGFASPFDFTPTHQPMPHSPALNRIPPARCIPTDQRNTLRPQNSACDVGAVEMAVWRSYAPLVRRP</sequence>
<dbReference type="Proteomes" id="UP000230790">
    <property type="component" value="Unassembled WGS sequence"/>
</dbReference>